<dbReference type="SUPFAM" id="SSF53335">
    <property type="entry name" value="S-adenosyl-L-methionine-dependent methyltransferases"/>
    <property type="match status" value="1"/>
</dbReference>
<keyword evidence="1" id="KW-0489">Methyltransferase</keyword>
<dbReference type="PANTHER" id="PTHR33375">
    <property type="entry name" value="CHROMOSOME-PARTITIONING PROTEIN PARB-RELATED"/>
    <property type="match status" value="1"/>
</dbReference>
<dbReference type="CDD" id="cd16403">
    <property type="entry name" value="ParB_N_like_MT"/>
    <property type="match status" value="1"/>
</dbReference>
<proteinExistence type="inferred from homology"/>
<evidence type="ECO:0000256" key="1">
    <source>
        <dbReference type="ARBA" id="ARBA00022603"/>
    </source>
</evidence>
<evidence type="ECO:0000313" key="7">
    <source>
        <dbReference type="Proteomes" id="UP000468591"/>
    </source>
</evidence>
<dbReference type="AlphaFoldDB" id="A0A6P0CDG5"/>
<dbReference type="PANTHER" id="PTHR33375:SF1">
    <property type="entry name" value="CHROMOSOME-PARTITIONING PROTEIN PARB-RELATED"/>
    <property type="match status" value="1"/>
</dbReference>
<dbReference type="GO" id="GO:0009007">
    <property type="term" value="F:site-specific DNA-methyltransferase (adenine-specific) activity"/>
    <property type="evidence" value="ECO:0007669"/>
    <property type="project" value="UniProtKB-EC"/>
</dbReference>
<dbReference type="GO" id="GO:0005694">
    <property type="term" value="C:chromosome"/>
    <property type="evidence" value="ECO:0007669"/>
    <property type="project" value="TreeGrafter"/>
</dbReference>
<dbReference type="SUPFAM" id="SSF110849">
    <property type="entry name" value="ParB/Sulfiredoxin"/>
    <property type="match status" value="1"/>
</dbReference>
<dbReference type="EMBL" id="JAABNT010000011">
    <property type="protein sequence ID" value="NEK23917.1"/>
    <property type="molecule type" value="Genomic_DNA"/>
</dbReference>
<reference evidence="6 7" key="1">
    <citation type="submission" date="2020-01" db="EMBL/GenBank/DDBJ databases">
        <title>Sulfitobacter sediminilitoris sp. nov., isolated from a tidal flat.</title>
        <authorList>
            <person name="Park S."/>
            <person name="Yoon J.-H."/>
        </authorList>
    </citation>
    <scope>NUCLEOTIDE SEQUENCE [LARGE SCALE GENOMIC DNA]</scope>
    <source>
        <strain evidence="6 7">JBTF-M27</strain>
    </source>
</reference>
<dbReference type="Proteomes" id="UP000468591">
    <property type="component" value="Unassembled WGS sequence"/>
</dbReference>
<name>A0A6P0CDG5_9RHOB</name>
<dbReference type="InterPro" id="IPR001091">
    <property type="entry name" value="RM_Methyltransferase"/>
</dbReference>
<dbReference type="SMART" id="SM00470">
    <property type="entry name" value="ParB"/>
    <property type="match status" value="1"/>
</dbReference>
<comment type="similarity">
    <text evidence="4">Belongs to the N(4)/N(6)-methyltransferase family.</text>
</comment>
<dbReference type="GO" id="GO:0003677">
    <property type="term" value="F:DNA binding"/>
    <property type="evidence" value="ECO:0007669"/>
    <property type="project" value="InterPro"/>
</dbReference>
<dbReference type="GO" id="GO:0032259">
    <property type="term" value="P:methylation"/>
    <property type="evidence" value="ECO:0007669"/>
    <property type="project" value="UniProtKB-KW"/>
</dbReference>
<keyword evidence="7" id="KW-1185">Reference proteome</keyword>
<dbReference type="GO" id="GO:0008170">
    <property type="term" value="F:N-methyltransferase activity"/>
    <property type="evidence" value="ECO:0007669"/>
    <property type="project" value="InterPro"/>
</dbReference>
<dbReference type="InterPro" id="IPR003115">
    <property type="entry name" value="ParB_N"/>
</dbReference>
<dbReference type="InterPro" id="IPR015840">
    <property type="entry name" value="DNA_MeTrfase_ParB"/>
</dbReference>
<dbReference type="Gene3D" id="3.90.1530.10">
    <property type="entry name" value="Conserved hypothetical protein from pyrococcus furiosus pfu- 392566-001, ParB domain"/>
    <property type="match status" value="1"/>
</dbReference>
<dbReference type="GO" id="GO:0007059">
    <property type="term" value="P:chromosome segregation"/>
    <property type="evidence" value="ECO:0007669"/>
    <property type="project" value="TreeGrafter"/>
</dbReference>
<dbReference type="GO" id="GO:0045881">
    <property type="term" value="P:positive regulation of sporulation resulting in formation of a cellular spore"/>
    <property type="evidence" value="ECO:0007669"/>
    <property type="project" value="TreeGrafter"/>
</dbReference>
<evidence type="ECO:0000256" key="3">
    <source>
        <dbReference type="ARBA" id="ARBA00047942"/>
    </source>
</evidence>
<keyword evidence="2" id="KW-0808">Transferase</keyword>
<evidence type="ECO:0000259" key="5">
    <source>
        <dbReference type="SMART" id="SM00470"/>
    </source>
</evidence>
<dbReference type="InterPro" id="IPR002941">
    <property type="entry name" value="DNA_methylase_N4/N6"/>
</dbReference>
<gene>
    <name evidence="6" type="ORF">GV827_16110</name>
</gene>
<dbReference type="Pfam" id="PF01555">
    <property type="entry name" value="N6_N4_Mtase"/>
    <property type="match status" value="1"/>
</dbReference>
<feature type="domain" description="ParB-like N-terminal" evidence="5">
    <location>
        <begin position="6"/>
        <end position="92"/>
    </location>
</feature>
<dbReference type="InterPro" id="IPR050336">
    <property type="entry name" value="Chromosome_partition/occlusion"/>
</dbReference>
<dbReference type="PRINTS" id="PR00508">
    <property type="entry name" value="S21N4MTFRASE"/>
</dbReference>
<dbReference type="RefSeq" id="WP_164354846.1">
    <property type="nucleotide sequence ID" value="NZ_JAABNT010000011.1"/>
</dbReference>
<dbReference type="InterPro" id="IPR036086">
    <property type="entry name" value="ParB/Sulfiredoxin_sf"/>
</dbReference>
<evidence type="ECO:0000256" key="2">
    <source>
        <dbReference type="ARBA" id="ARBA00022679"/>
    </source>
</evidence>
<comment type="catalytic activity">
    <reaction evidence="3">
        <text>a 2'-deoxyadenosine in DNA + S-adenosyl-L-methionine = an N(6)-methyl-2'-deoxyadenosine in DNA + S-adenosyl-L-homocysteine + H(+)</text>
        <dbReference type="Rhea" id="RHEA:15197"/>
        <dbReference type="Rhea" id="RHEA-COMP:12418"/>
        <dbReference type="Rhea" id="RHEA-COMP:12419"/>
        <dbReference type="ChEBI" id="CHEBI:15378"/>
        <dbReference type="ChEBI" id="CHEBI:57856"/>
        <dbReference type="ChEBI" id="CHEBI:59789"/>
        <dbReference type="ChEBI" id="CHEBI:90615"/>
        <dbReference type="ChEBI" id="CHEBI:90616"/>
        <dbReference type="EC" id="2.1.1.72"/>
    </reaction>
</comment>
<dbReference type="PIRSF" id="PIRSF036758">
    <property type="entry name" value="Aden_M_ParB"/>
    <property type="match status" value="1"/>
</dbReference>
<organism evidence="6 7">
    <name type="scientific">Sulfitobacter sediminilitoris</name>
    <dbReference type="NCBI Taxonomy" id="2698830"/>
    <lineage>
        <taxon>Bacteria</taxon>
        <taxon>Pseudomonadati</taxon>
        <taxon>Pseudomonadota</taxon>
        <taxon>Alphaproteobacteria</taxon>
        <taxon>Rhodobacterales</taxon>
        <taxon>Roseobacteraceae</taxon>
        <taxon>Sulfitobacter</taxon>
    </lineage>
</organism>
<evidence type="ECO:0000256" key="4">
    <source>
        <dbReference type="RuleBase" id="RU362026"/>
    </source>
</evidence>
<dbReference type="Gene3D" id="3.40.50.150">
    <property type="entry name" value="Vaccinia Virus protein VP39"/>
    <property type="match status" value="1"/>
</dbReference>
<sequence>MSADFETIALRDITPASRNARTHSKKQIRQIAKSIRQFGFTNPVLVDERTVLIAGHGRLEAARLLGLTTVPAIRVTHLSAEEKRALMLADNKIAENAGWDLEILATELADLSEAVLDFDLEITAFEIGEIDVILRDHSSTTEAAPETAPIPDDGVHAITRRGDLWHLDRHRVLCGDARDVLDYAALMGDKKASMGITDPPYNVPIAGHVCGNGRVQHREFVEASGEMSPDTFEAFLTQALQLGATYSEDGAVWFAFMDWRHLGEMHRAGTTAFDAMINLCVWAKTNAGMGSLYRSQHELVLVFRKGRKQHRNNVQLGKFGRHRSNLWTYPGVNTFRPGRMTELEAHPTPKPVALIREAILDVSKRGDIVLDPFLGGGATVIAAEEVGRVAYGLEIDPLYVDVILRRWRVETGREPVRASDGWTLGALEREAGQEGGE</sequence>
<protein>
    <recommendedName>
        <fullName evidence="4">Methyltransferase</fullName>
        <ecNumber evidence="4">2.1.1.-</ecNumber>
    </recommendedName>
</protein>
<evidence type="ECO:0000313" key="6">
    <source>
        <dbReference type="EMBL" id="NEK23917.1"/>
    </source>
</evidence>
<dbReference type="Pfam" id="PF02195">
    <property type="entry name" value="ParB_N"/>
    <property type="match status" value="1"/>
</dbReference>
<dbReference type="EC" id="2.1.1.-" evidence="4"/>
<comment type="caution">
    <text evidence="6">The sequence shown here is derived from an EMBL/GenBank/DDBJ whole genome shotgun (WGS) entry which is preliminary data.</text>
</comment>
<dbReference type="InterPro" id="IPR029063">
    <property type="entry name" value="SAM-dependent_MTases_sf"/>
</dbReference>
<accession>A0A6P0CDG5</accession>